<dbReference type="SMART" id="SM00326">
    <property type="entry name" value="SH3"/>
    <property type="match status" value="1"/>
</dbReference>
<dbReference type="Pfam" id="PF00018">
    <property type="entry name" value="SH3_1"/>
    <property type="match status" value="1"/>
</dbReference>
<dbReference type="SUPFAM" id="SSF50729">
    <property type="entry name" value="PH domain-like"/>
    <property type="match status" value="1"/>
</dbReference>
<proteinExistence type="predicted"/>
<keyword evidence="8" id="KW-1185">Reference proteome</keyword>
<dbReference type="GO" id="GO:0005085">
    <property type="term" value="F:guanyl-nucleotide exchange factor activity"/>
    <property type="evidence" value="ECO:0007669"/>
    <property type="project" value="UniProtKB-KW"/>
</dbReference>
<evidence type="ECO:0000256" key="1">
    <source>
        <dbReference type="ARBA" id="ARBA00022443"/>
    </source>
</evidence>
<feature type="region of interest" description="Disordered" evidence="4">
    <location>
        <begin position="134"/>
        <end position="155"/>
    </location>
</feature>
<feature type="domain" description="PH" evidence="6">
    <location>
        <begin position="1"/>
        <end position="50"/>
    </location>
</feature>
<keyword evidence="2" id="KW-0344">Guanine-nucleotide releasing factor</keyword>
<dbReference type="PROSITE" id="PS50003">
    <property type="entry name" value="PH_DOMAIN"/>
    <property type="match status" value="1"/>
</dbReference>
<reference evidence="7" key="2">
    <citation type="submission" date="2020-05" db="UniProtKB">
        <authorList>
            <consortium name="EnsemblMetazoa"/>
        </authorList>
    </citation>
    <scope>IDENTIFICATION</scope>
    <source>
        <strain evidence="7">Epiroticus2</strain>
    </source>
</reference>
<dbReference type="Gene3D" id="2.30.30.40">
    <property type="entry name" value="SH3 Domains"/>
    <property type="match status" value="1"/>
</dbReference>
<dbReference type="Gene3D" id="2.30.29.30">
    <property type="entry name" value="Pleckstrin-homology domain (PH domain)/Phosphotyrosine-binding domain (PTB)"/>
    <property type="match status" value="1"/>
</dbReference>
<dbReference type="InterPro" id="IPR011993">
    <property type="entry name" value="PH-like_dom_sf"/>
</dbReference>
<keyword evidence="1 3" id="KW-0728">SH3 domain</keyword>
<dbReference type="SUPFAM" id="SSF50044">
    <property type="entry name" value="SH3-domain"/>
    <property type="match status" value="1"/>
</dbReference>
<dbReference type="PANTHER" id="PTHR22826">
    <property type="entry name" value="RHO GUANINE EXCHANGE FACTOR-RELATED"/>
    <property type="match status" value="1"/>
</dbReference>
<evidence type="ECO:0000259" key="6">
    <source>
        <dbReference type="PROSITE" id="PS50003"/>
    </source>
</evidence>
<dbReference type="EnsemblMetazoa" id="AEPI001798-RA">
    <property type="protein sequence ID" value="AEPI001798-PA"/>
    <property type="gene ID" value="AEPI001798"/>
</dbReference>
<dbReference type="PANTHER" id="PTHR22826:SF211">
    <property type="entry name" value="LD43457P"/>
    <property type="match status" value="1"/>
</dbReference>
<accession>A0A182P4G2</accession>
<dbReference type="InterPro" id="IPR051336">
    <property type="entry name" value="RhoGEF_Guanine_NuclExch_SF"/>
</dbReference>
<organism evidence="7 8">
    <name type="scientific">Anopheles epiroticus</name>
    <dbReference type="NCBI Taxonomy" id="199890"/>
    <lineage>
        <taxon>Eukaryota</taxon>
        <taxon>Metazoa</taxon>
        <taxon>Ecdysozoa</taxon>
        <taxon>Arthropoda</taxon>
        <taxon>Hexapoda</taxon>
        <taxon>Insecta</taxon>
        <taxon>Pterygota</taxon>
        <taxon>Neoptera</taxon>
        <taxon>Endopterygota</taxon>
        <taxon>Diptera</taxon>
        <taxon>Nematocera</taxon>
        <taxon>Culicoidea</taxon>
        <taxon>Culicidae</taxon>
        <taxon>Anophelinae</taxon>
        <taxon>Anopheles</taxon>
    </lineage>
</organism>
<evidence type="ECO:0008006" key="9">
    <source>
        <dbReference type="Google" id="ProtNLM"/>
    </source>
</evidence>
<evidence type="ECO:0000259" key="5">
    <source>
        <dbReference type="PROSITE" id="PS50002"/>
    </source>
</evidence>
<evidence type="ECO:0000313" key="8">
    <source>
        <dbReference type="Proteomes" id="UP000075885"/>
    </source>
</evidence>
<dbReference type="Pfam" id="PF22697">
    <property type="entry name" value="SOS1_NGEF_PH"/>
    <property type="match status" value="1"/>
</dbReference>
<dbReference type="InterPro" id="IPR055251">
    <property type="entry name" value="SOS1_NGEF_PH"/>
</dbReference>
<dbReference type="STRING" id="199890.A0A182P4G2"/>
<dbReference type="AlphaFoldDB" id="A0A182P4G2"/>
<evidence type="ECO:0000256" key="2">
    <source>
        <dbReference type="ARBA" id="ARBA00022658"/>
    </source>
</evidence>
<dbReference type="Proteomes" id="UP000075885">
    <property type="component" value="Unassembled WGS sequence"/>
</dbReference>
<evidence type="ECO:0000256" key="3">
    <source>
        <dbReference type="PROSITE-ProRule" id="PRU00192"/>
    </source>
</evidence>
<sequence>MSQIGLTESVRGDSRRFEVWLQGRQEVHTIQASTIEIKNKWVAEIKRVLLNQLEELKGEKIKQYGLNHKSLRNTTSWDVPQTVQGTMNRPASNDQQAVSQPNGIGIGGMVGLAQDVVTRIAHLNDDSLINGPGISCSSSEHDNQESNAWSSDYSNSEDEFTTVEDSVVPGHKFVSLADYCAMGHSEVSMKEAEVVELLKVGCAGWWFVKVFATGLEGWAPAAYLEPVIRKNSRLRSARSQDRLNDH</sequence>
<reference evidence="8" key="1">
    <citation type="submission" date="2013-03" db="EMBL/GenBank/DDBJ databases">
        <title>The Genome Sequence of Anopheles epiroticus epiroticus2.</title>
        <authorList>
            <consortium name="The Broad Institute Genomics Platform"/>
            <person name="Neafsey D.E."/>
            <person name="Howell P."/>
            <person name="Walker B."/>
            <person name="Young S.K."/>
            <person name="Zeng Q."/>
            <person name="Gargeya S."/>
            <person name="Fitzgerald M."/>
            <person name="Haas B."/>
            <person name="Abouelleil A."/>
            <person name="Allen A.W."/>
            <person name="Alvarado L."/>
            <person name="Arachchi H.M."/>
            <person name="Berlin A.M."/>
            <person name="Chapman S.B."/>
            <person name="Gainer-Dewar J."/>
            <person name="Goldberg J."/>
            <person name="Griggs A."/>
            <person name="Gujja S."/>
            <person name="Hansen M."/>
            <person name="Howarth C."/>
            <person name="Imamovic A."/>
            <person name="Ireland A."/>
            <person name="Larimer J."/>
            <person name="McCowan C."/>
            <person name="Murphy C."/>
            <person name="Pearson M."/>
            <person name="Poon T.W."/>
            <person name="Priest M."/>
            <person name="Roberts A."/>
            <person name="Saif S."/>
            <person name="Shea T."/>
            <person name="Sisk P."/>
            <person name="Sykes S."/>
            <person name="Wortman J."/>
            <person name="Nusbaum C."/>
            <person name="Birren B."/>
        </authorList>
    </citation>
    <scope>NUCLEOTIDE SEQUENCE [LARGE SCALE GENOMIC DNA]</scope>
    <source>
        <strain evidence="8">Epiroticus2</strain>
    </source>
</reference>
<name>A0A182P4G2_9DIPT</name>
<dbReference type="InterPro" id="IPR001849">
    <property type="entry name" value="PH_domain"/>
</dbReference>
<protein>
    <recommendedName>
        <fullName evidence="9">SH3 domain-containing protein</fullName>
    </recommendedName>
</protein>
<dbReference type="PROSITE" id="PS50002">
    <property type="entry name" value="SH3"/>
    <property type="match status" value="1"/>
</dbReference>
<dbReference type="VEuPathDB" id="VectorBase:AEPI001798"/>
<evidence type="ECO:0000313" key="7">
    <source>
        <dbReference type="EnsemblMetazoa" id="AEPI001798-PA"/>
    </source>
</evidence>
<dbReference type="InterPro" id="IPR001452">
    <property type="entry name" value="SH3_domain"/>
</dbReference>
<dbReference type="GO" id="GO:0005737">
    <property type="term" value="C:cytoplasm"/>
    <property type="evidence" value="ECO:0007669"/>
    <property type="project" value="TreeGrafter"/>
</dbReference>
<feature type="compositionally biased region" description="Polar residues" evidence="4">
    <location>
        <begin position="145"/>
        <end position="154"/>
    </location>
</feature>
<dbReference type="InterPro" id="IPR036028">
    <property type="entry name" value="SH3-like_dom_sf"/>
</dbReference>
<dbReference type="CDD" id="cd11856">
    <property type="entry name" value="SH3_p47phox_like"/>
    <property type="match status" value="1"/>
</dbReference>
<feature type="domain" description="SH3" evidence="5">
    <location>
        <begin position="168"/>
        <end position="229"/>
    </location>
</feature>
<evidence type="ECO:0000256" key="4">
    <source>
        <dbReference type="SAM" id="MobiDB-lite"/>
    </source>
</evidence>